<gene>
    <name evidence="2" type="ORF">SAMN05192553_102662</name>
</gene>
<proteinExistence type="predicted"/>
<organism evidence="2 3">
    <name type="scientific">Cyclobacterium xiamenense</name>
    <dbReference type="NCBI Taxonomy" id="1297121"/>
    <lineage>
        <taxon>Bacteria</taxon>
        <taxon>Pseudomonadati</taxon>
        <taxon>Bacteroidota</taxon>
        <taxon>Cytophagia</taxon>
        <taxon>Cytophagales</taxon>
        <taxon>Cyclobacteriaceae</taxon>
        <taxon>Cyclobacterium</taxon>
    </lineage>
</organism>
<evidence type="ECO:0000313" key="3">
    <source>
        <dbReference type="Proteomes" id="UP000199403"/>
    </source>
</evidence>
<dbReference type="EMBL" id="FNZH01000002">
    <property type="protein sequence ID" value="SEJ15539.1"/>
    <property type="molecule type" value="Genomic_DNA"/>
</dbReference>
<accession>A0A1H6WET1</accession>
<keyword evidence="1" id="KW-0812">Transmembrane</keyword>
<keyword evidence="1" id="KW-0472">Membrane</keyword>
<dbReference type="Proteomes" id="UP000199403">
    <property type="component" value="Unassembled WGS sequence"/>
</dbReference>
<dbReference type="STRING" id="1416801.SAMN05192553_102662"/>
<evidence type="ECO:0000256" key="1">
    <source>
        <dbReference type="SAM" id="Phobius"/>
    </source>
</evidence>
<feature type="transmembrane region" description="Helical" evidence="1">
    <location>
        <begin position="139"/>
        <end position="159"/>
    </location>
</feature>
<dbReference type="AlphaFoldDB" id="A0A1H6WET1"/>
<evidence type="ECO:0000313" key="2">
    <source>
        <dbReference type="EMBL" id="SEJ15539.1"/>
    </source>
</evidence>
<sequence>MRPFIFLLLLLLSCNTQKKISSNRADQELSVHYETIQTDEKNLEKAISLDESVLTRTGSGSYIEVIPRGAIRISPDGSFEGEASQVRIHHRDTAQVSEARRLDQKATDRGRSELATTEDLKGSTSVYQREKVVSRSPNFFVWIGAALGILLVVTGLRIFSKLNLF</sequence>
<protein>
    <submittedName>
        <fullName evidence="2">Uncharacterized protein</fullName>
    </submittedName>
</protein>
<dbReference type="RefSeq" id="WP_143057579.1">
    <property type="nucleotide sequence ID" value="NZ_FNZH01000002.1"/>
</dbReference>
<keyword evidence="1" id="KW-1133">Transmembrane helix</keyword>
<keyword evidence="3" id="KW-1185">Reference proteome</keyword>
<name>A0A1H6WET1_9BACT</name>
<reference evidence="3" key="1">
    <citation type="submission" date="2016-10" db="EMBL/GenBank/DDBJ databases">
        <authorList>
            <person name="Varghese N."/>
            <person name="Submissions S."/>
        </authorList>
    </citation>
    <scope>NUCLEOTIDE SEQUENCE [LARGE SCALE GENOMIC DNA]</scope>
    <source>
        <strain evidence="3">IBRC-M 10761</strain>
    </source>
</reference>